<dbReference type="Gene3D" id="3.60.40.10">
    <property type="entry name" value="PPM-type phosphatase domain"/>
    <property type="match status" value="1"/>
</dbReference>
<organism evidence="2 4">
    <name type="scientific">Listeria booriae</name>
    <dbReference type="NCBI Taxonomy" id="1552123"/>
    <lineage>
        <taxon>Bacteria</taxon>
        <taxon>Bacillati</taxon>
        <taxon>Bacillota</taxon>
        <taxon>Bacilli</taxon>
        <taxon>Bacillales</taxon>
        <taxon>Listeriaceae</taxon>
        <taxon>Listeria</taxon>
    </lineage>
</organism>
<evidence type="ECO:0008006" key="6">
    <source>
        <dbReference type="Google" id="ProtNLM"/>
    </source>
</evidence>
<name>A0A7X0XQW5_9LIST</name>
<dbReference type="AlphaFoldDB" id="A0A7X0XQW5"/>
<accession>A0A7X0XQW5</accession>
<evidence type="ECO:0000256" key="1">
    <source>
        <dbReference type="SAM" id="Phobius"/>
    </source>
</evidence>
<dbReference type="EMBL" id="JAARUV010000001">
    <property type="protein sequence ID" value="MBC1778415.1"/>
    <property type="molecule type" value="Genomic_DNA"/>
</dbReference>
<evidence type="ECO:0000313" key="3">
    <source>
        <dbReference type="EMBL" id="MBC2241661.1"/>
    </source>
</evidence>
<dbReference type="Proteomes" id="UP000547643">
    <property type="component" value="Unassembled WGS sequence"/>
</dbReference>
<feature type="transmembrane region" description="Helical" evidence="1">
    <location>
        <begin position="21"/>
        <end position="39"/>
    </location>
</feature>
<gene>
    <name evidence="2" type="ORF">HCA46_06130</name>
    <name evidence="3" type="ORF">HCB35_14365</name>
</gene>
<dbReference type="RefSeq" id="WP_185494655.1">
    <property type="nucleotide sequence ID" value="NZ_JAARUV010000001.1"/>
</dbReference>
<proteinExistence type="predicted"/>
<protein>
    <recommendedName>
        <fullName evidence="6">PPM-type phosphatase domain-containing protein</fullName>
    </recommendedName>
</protein>
<evidence type="ECO:0000313" key="5">
    <source>
        <dbReference type="Proteomes" id="UP000553016"/>
    </source>
</evidence>
<dbReference type="Proteomes" id="UP000553016">
    <property type="component" value="Unassembled WGS sequence"/>
</dbReference>
<keyword evidence="1" id="KW-1133">Transmembrane helix</keyword>
<dbReference type="EMBL" id="JAARZA010000007">
    <property type="protein sequence ID" value="MBC2241661.1"/>
    <property type="molecule type" value="Genomic_DNA"/>
</dbReference>
<comment type="caution">
    <text evidence="2">The sequence shown here is derived from an EMBL/GenBank/DDBJ whole genome shotgun (WGS) entry which is preliminary data.</text>
</comment>
<evidence type="ECO:0000313" key="2">
    <source>
        <dbReference type="EMBL" id="MBC1778415.1"/>
    </source>
</evidence>
<keyword evidence="1" id="KW-0812">Transmembrane</keyword>
<reference evidence="4 5" key="1">
    <citation type="submission" date="2020-03" db="EMBL/GenBank/DDBJ databases">
        <title>Soil Listeria distribution.</title>
        <authorList>
            <person name="Liao J."/>
            <person name="Wiedmann M."/>
        </authorList>
    </citation>
    <scope>NUCLEOTIDE SEQUENCE [LARGE SCALE GENOMIC DNA]</scope>
    <source>
        <strain evidence="3 5">FSL L7-0149</strain>
        <strain evidence="2 4">FSL L7-1017</strain>
    </source>
</reference>
<evidence type="ECO:0000313" key="4">
    <source>
        <dbReference type="Proteomes" id="UP000547643"/>
    </source>
</evidence>
<dbReference type="SUPFAM" id="SSF81606">
    <property type="entry name" value="PP2C-like"/>
    <property type="match status" value="1"/>
</dbReference>
<sequence length="288" mass="32884">MGEFEGGTFVMSNDFSFLLEPLVWIGIVICLLIVIRMVLMRQKKKCSYTAFQIMPDKLEPERFSYVYQKDEEQLFIVTDGVGDDARTKVIASDIATKKISHLFEQKLDSEDGKAFLKRACFQAHRAISENINHGSGGCSIGIVYVTNRQMTWVSSGNVGIYSCEREIKQLNQLDIYKHQLKEHFLSRKINPEKIQLNLIKNELTSYLGCDNFKHVEIGKMDVVLGKKAKILIVTNVIQELVTPLEMEEILNKNSHLEDKKMQLQEKFLQRGTLETDGQKASAIIIEGF</sequence>
<dbReference type="InterPro" id="IPR036457">
    <property type="entry name" value="PPM-type-like_dom_sf"/>
</dbReference>
<keyword evidence="1" id="KW-0472">Membrane</keyword>